<proteinExistence type="predicted"/>
<protein>
    <submittedName>
        <fullName evidence="1">Uncharacterized protein</fullName>
    </submittedName>
</protein>
<evidence type="ECO:0000313" key="1">
    <source>
        <dbReference type="EMBL" id="KKO18397.1"/>
    </source>
</evidence>
<evidence type="ECO:0000313" key="2">
    <source>
        <dbReference type="Proteomes" id="UP000034954"/>
    </source>
</evidence>
<dbReference type="EMBL" id="LAQJ01000273">
    <property type="protein sequence ID" value="KKO18397.1"/>
    <property type="molecule type" value="Genomic_DNA"/>
</dbReference>
<keyword evidence="2" id="KW-1185">Reference proteome</keyword>
<dbReference type="AlphaFoldDB" id="A0A0M2UR97"/>
<sequence>MKTVGIDKSEIINFLRLDLISEIQATKKSLELFEKKYNKSFKEFEKEVLEGEEEFVKWDDYLEWRAYRDTYKDRMKDLKNLKDEKNIKVIIR</sequence>
<accession>A0A0M2UR97</accession>
<organism evidence="1 2">
    <name type="scientific">Candidatus Brocadia fulgida</name>
    <dbReference type="NCBI Taxonomy" id="380242"/>
    <lineage>
        <taxon>Bacteria</taxon>
        <taxon>Pseudomonadati</taxon>
        <taxon>Planctomycetota</taxon>
        <taxon>Candidatus Brocadiia</taxon>
        <taxon>Candidatus Brocadiales</taxon>
        <taxon>Candidatus Brocadiaceae</taxon>
        <taxon>Candidatus Brocadia</taxon>
    </lineage>
</organism>
<reference evidence="1 2" key="1">
    <citation type="journal article" date="2013" name="BMC Microbiol.">
        <title>Identification of the type II cytochrome c maturation pathway in anammox bacteria by comparative genomics.</title>
        <authorList>
            <person name="Ferousi C."/>
            <person name="Speth D.R."/>
            <person name="Reimann J."/>
            <person name="Op den Camp H.J."/>
            <person name="Allen J.W."/>
            <person name="Keltjens J.T."/>
            <person name="Jetten M.S."/>
        </authorList>
    </citation>
    <scope>NUCLEOTIDE SEQUENCE [LARGE SCALE GENOMIC DNA]</scope>
    <source>
        <strain evidence="1">RU1</strain>
    </source>
</reference>
<name>A0A0M2UR97_9BACT</name>
<dbReference type="Proteomes" id="UP000034954">
    <property type="component" value="Unassembled WGS sequence"/>
</dbReference>
<comment type="caution">
    <text evidence="1">The sequence shown here is derived from an EMBL/GenBank/DDBJ whole genome shotgun (WGS) entry which is preliminary data.</text>
</comment>
<gene>
    <name evidence="1" type="ORF">BROFUL_02903</name>
</gene>